<feature type="compositionally biased region" description="Polar residues" evidence="1">
    <location>
        <begin position="1"/>
        <end position="28"/>
    </location>
</feature>
<dbReference type="Proteomes" id="UP001174909">
    <property type="component" value="Unassembled WGS sequence"/>
</dbReference>
<evidence type="ECO:0000256" key="1">
    <source>
        <dbReference type="SAM" id="MobiDB-lite"/>
    </source>
</evidence>
<organism evidence="2 3">
    <name type="scientific">Geodia barretti</name>
    <name type="common">Barrett's horny sponge</name>
    <dbReference type="NCBI Taxonomy" id="519541"/>
    <lineage>
        <taxon>Eukaryota</taxon>
        <taxon>Metazoa</taxon>
        <taxon>Porifera</taxon>
        <taxon>Demospongiae</taxon>
        <taxon>Heteroscleromorpha</taxon>
        <taxon>Tetractinellida</taxon>
        <taxon>Astrophorina</taxon>
        <taxon>Geodiidae</taxon>
        <taxon>Geodia</taxon>
    </lineage>
</organism>
<dbReference type="EMBL" id="CASHTH010001826">
    <property type="protein sequence ID" value="CAI8020386.1"/>
    <property type="molecule type" value="Genomic_DNA"/>
</dbReference>
<accession>A0AA35S1D1</accession>
<feature type="compositionally biased region" description="Pro residues" evidence="1">
    <location>
        <begin position="48"/>
        <end position="63"/>
    </location>
</feature>
<reference evidence="2" key="1">
    <citation type="submission" date="2023-03" db="EMBL/GenBank/DDBJ databases">
        <authorList>
            <person name="Steffen K."/>
            <person name="Cardenas P."/>
        </authorList>
    </citation>
    <scope>NUCLEOTIDE SEQUENCE</scope>
</reference>
<feature type="non-terminal residue" evidence="2">
    <location>
        <position position="1"/>
    </location>
</feature>
<comment type="caution">
    <text evidence="2">The sequence shown here is derived from an EMBL/GenBank/DDBJ whole genome shotgun (WGS) entry which is preliminary data.</text>
</comment>
<sequence>MTTAASVKEGQQQGVTLGLPTQASTRNYDYQHHKGEQGDQGNEGVQQPPEPQRPPVPPAPPSPGSGGNTYIRW</sequence>
<evidence type="ECO:0000313" key="2">
    <source>
        <dbReference type="EMBL" id="CAI8020386.1"/>
    </source>
</evidence>
<proteinExistence type="predicted"/>
<protein>
    <submittedName>
        <fullName evidence="2">Uncharacterized protein</fullName>
    </submittedName>
</protein>
<dbReference type="AlphaFoldDB" id="A0AA35S1D1"/>
<evidence type="ECO:0000313" key="3">
    <source>
        <dbReference type="Proteomes" id="UP001174909"/>
    </source>
</evidence>
<keyword evidence="3" id="KW-1185">Reference proteome</keyword>
<feature type="region of interest" description="Disordered" evidence="1">
    <location>
        <begin position="1"/>
        <end position="73"/>
    </location>
</feature>
<gene>
    <name evidence="2" type="ORF">GBAR_LOCUS12200</name>
</gene>
<name>A0AA35S1D1_GEOBA</name>